<protein>
    <recommendedName>
        <fullName evidence="4">Endonuclease/exonuclease/phosphatase domain-containing protein</fullName>
    </recommendedName>
</protein>
<evidence type="ECO:0000313" key="3">
    <source>
        <dbReference type="Proteomes" id="UP000596742"/>
    </source>
</evidence>
<dbReference type="Gene3D" id="3.60.10.10">
    <property type="entry name" value="Endonuclease/exonuclease/phosphatase"/>
    <property type="match status" value="1"/>
</dbReference>
<dbReference type="EMBL" id="UYJE01003712">
    <property type="protein sequence ID" value="VDI21735.1"/>
    <property type="molecule type" value="Genomic_DNA"/>
</dbReference>
<dbReference type="InterPro" id="IPR036691">
    <property type="entry name" value="Endo/exonu/phosph_ase_sf"/>
</dbReference>
<evidence type="ECO:0000313" key="2">
    <source>
        <dbReference type="EMBL" id="VDI21735.1"/>
    </source>
</evidence>
<dbReference type="Proteomes" id="UP000596742">
    <property type="component" value="Unassembled WGS sequence"/>
</dbReference>
<feature type="compositionally biased region" description="Polar residues" evidence="1">
    <location>
        <begin position="1"/>
        <end position="12"/>
    </location>
</feature>
<feature type="region of interest" description="Disordered" evidence="1">
    <location>
        <begin position="1"/>
        <end position="20"/>
    </location>
</feature>
<sequence length="431" mass="49926">MSTQCRSSVNNTGDDHIESQNSQLNDFVPSQEFIAKLDDNLFNLPRDLYIPKLLEMTNDIENTITWYRSILTSRAKSVQGCPTGKLYTRKGTSRSSSTLKYAKDCYILYMFINGDSSGIDEVFRKDESKSVNDQSTVPDCNTNTHSDSHKDNGGKIKHTGPDYTFITKKTMIDYFLVNKSVLRQLRSCEILDEGSISSTSDHLPIIVELLIDNNPHRIMNSYSKFPAWHKINDEHIRNYQDSMDVPIELLTGRINSDNVDVDTVNTEIESILHAAADSVIPKCVFNPYTKPYWTPDVKKAHQTERSMRKRWLADGRPRGMSHESYKHYKKAKYEFRNVQNAAYEQYIQKCYNDINEAAECDIRLFWKLVKRCKPSTSRIYPEIIHNGDTCNDQKALLMPLWTIFQTFVQQTILTLLIRQRNNLLTVRIQRF</sequence>
<dbReference type="SUPFAM" id="SSF56219">
    <property type="entry name" value="DNase I-like"/>
    <property type="match status" value="1"/>
</dbReference>
<evidence type="ECO:0000256" key="1">
    <source>
        <dbReference type="SAM" id="MobiDB-lite"/>
    </source>
</evidence>
<comment type="caution">
    <text evidence="2">The sequence shown here is derived from an EMBL/GenBank/DDBJ whole genome shotgun (WGS) entry which is preliminary data.</text>
</comment>
<dbReference type="OrthoDB" id="6055832at2759"/>
<reference evidence="2" key="1">
    <citation type="submission" date="2018-11" db="EMBL/GenBank/DDBJ databases">
        <authorList>
            <person name="Alioto T."/>
            <person name="Alioto T."/>
        </authorList>
    </citation>
    <scope>NUCLEOTIDE SEQUENCE</scope>
</reference>
<accession>A0A8B6DKL3</accession>
<evidence type="ECO:0008006" key="4">
    <source>
        <dbReference type="Google" id="ProtNLM"/>
    </source>
</evidence>
<feature type="compositionally biased region" description="Polar residues" evidence="1">
    <location>
        <begin position="131"/>
        <end position="145"/>
    </location>
</feature>
<keyword evidence="3" id="KW-1185">Reference proteome</keyword>
<name>A0A8B6DKL3_MYTGA</name>
<organism evidence="2 3">
    <name type="scientific">Mytilus galloprovincialis</name>
    <name type="common">Mediterranean mussel</name>
    <dbReference type="NCBI Taxonomy" id="29158"/>
    <lineage>
        <taxon>Eukaryota</taxon>
        <taxon>Metazoa</taxon>
        <taxon>Spiralia</taxon>
        <taxon>Lophotrochozoa</taxon>
        <taxon>Mollusca</taxon>
        <taxon>Bivalvia</taxon>
        <taxon>Autobranchia</taxon>
        <taxon>Pteriomorphia</taxon>
        <taxon>Mytilida</taxon>
        <taxon>Mytiloidea</taxon>
        <taxon>Mytilidae</taxon>
        <taxon>Mytilinae</taxon>
        <taxon>Mytilus</taxon>
    </lineage>
</organism>
<gene>
    <name evidence="2" type="ORF">MGAL_10B060212</name>
</gene>
<proteinExistence type="predicted"/>
<dbReference type="AlphaFoldDB" id="A0A8B6DKL3"/>
<feature type="region of interest" description="Disordered" evidence="1">
    <location>
        <begin position="128"/>
        <end position="155"/>
    </location>
</feature>